<reference evidence="2 3" key="2">
    <citation type="submission" date="2018-11" db="EMBL/GenBank/DDBJ databases">
        <authorList>
            <consortium name="Pathogen Informatics"/>
        </authorList>
    </citation>
    <scope>NUCLEOTIDE SEQUENCE [LARGE SCALE GENOMIC DNA]</scope>
</reference>
<dbReference type="Proteomes" id="UP000270296">
    <property type="component" value="Unassembled WGS sequence"/>
</dbReference>
<organism evidence="4">
    <name type="scientific">Soboliphyme baturini</name>
    <dbReference type="NCBI Taxonomy" id="241478"/>
    <lineage>
        <taxon>Eukaryota</taxon>
        <taxon>Metazoa</taxon>
        <taxon>Ecdysozoa</taxon>
        <taxon>Nematoda</taxon>
        <taxon>Enoplea</taxon>
        <taxon>Dorylaimia</taxon>
        <taxon>Dioctophymatida</taxon>
        <taxon>Dioctophymatoidea</taxon>
        <taxon>Soboliphymatidae</taxon>
        <taxon>Soboliphyme</taxon>
    </lineage>
</organism>
<name>A0A183ICK9_9BILA</name>
<feature type="compositionally biased region" description="Basic residues" evidence="1">
    <location>
        <begin position="77"/>
        <end position="87"/>
    </location>
</feature>
<dbReference type="WBParaSite" id="SBAD_0000141201-mRNA-1">
    <property type="protein sequence ID" value="SBAD_0000141201-mRNA-1"/>
    <property type="gene ID" value="SBAD_0000141201"/>
</dbReference>
<keyword evidence="3" id="KW-1185">Reference proteome</keyword>
<proteinExistence type="predicted"/>
<protein>
    <submittedName>
        <fullName evidence="4">FMN_dh domain-containing protein</fullName>
    </submittedName>
</protein>
<evidence type="ECO:0000313" key="2">
    <source>
        <dbReference type="EMBL" id="VDO94085.1"/>
    </source>
</evidence>
<sequence>MERGFDGLFINHHTTSLPSVPREDKRPILAITQWPTIKMSRCFGGGDTVKFACGSLALKVLTLAQRRHRTSGAEKRTRTRTRRHRRLSMTGIPHLVYHFKILARPRQLSGK</sequence>
<dbReference type="EMBL" id="UZAM01006799">
    <property type="protein sequence ID" value="VDO94085.1"/>
    <property type="molecule type" value="Genomic_DNA"/>
</dbReference>
<reference evidence="4" key="1">
    <citation type="submission" date="2016-06" db="UniProtKB">
        <authorList>
            <consortium name="WormBaseParasite"/>
        </authorList>
    </citation>
    <scope>IDENTIFICATION</scope>
</reference>
<evidence type="ECO:0000256" key="1">
    <source>
        <dbReference type="SAM" id="MobiDB-lite"/>
    </source>
</evidence>
<evidence type="ECO:0000313" key="3">
    <source>
        <dbReference type="Proteomes" id="UP000270296"/>
    </source>
</evidence>
<gene>
    <name evidence="2" type="ORF">SBAD_LOCUS1353</name>
</gene>
<evidence type="ECO:0000313" key="4">
    <source>
        <dbReference type="WBParaSite" id="SBAD_0000141201-mRNA-1"/>
    </source>
</evidence>
<accession>A0A183ICK9</accession>
<dbReference type="AlphaFoldDB" id="A0A183ICK9"/>
<feature type="region of interest" description="Disordered" evidence="1">
    <location>
        <begin position="67"/>
        <end position="87"/>
    </location>
</feature>